<keyword evidence="2" id="KW-0812">Transmembrane</keyword>
<dbReference type="Pfam" id="PF20153">
    <property type="entry name" value="DUF6535"/>
    <property type="match status" value="1"/>
</dbReference>
<proteinExistence type="predicted"/>
<evidence type="ECO:0000259" key="3">
    <source>
        <dbReference type="Pfam" id="PF20153"/>
    </source>
</evidence>
<comment type="caution">
    <text evidence="4">The sequence shown here is derived from an EMBL/GenBank/DDBJ whole genome shotgun (WGS) entry which is preliminary data.</text>
</comment>
<keyword evidence="2" id="KW-1133">Transmembrane helix</keyword>
<dbReference type="GeneID" id="72002669"/>
<evidence type="ECO:0000256" key="2">
    <source>
        <dbReference type="SAM" id="Phobius"/>
    </source>
</evidence>
<feature type="compositionally biased region" description="Basic and acidic residues" evidence="1">
    <location>
        <begin position="944"/>
        <end position="953"/>
    </location>
</feature>
<dbReference type="RefSeq" id="XP_047772677.1">
    <property type="nucleotide sequence ID" value="XM_047921937.1"/>
</dbReference>
<feature type="transmembrane region" description="Helical" evidence="2">
    <location>
        <begin position="100"/>
        <end position="118"/>
    </location>
</feature>
<keyword evidence="2" id="KW-0472">Membrane</keyword>
<feature type="transmembrane region" description="Helical" evidence="2">
    <location>
        <begin position="189"/>
        <end position="211"/>
    </location>
</feature>
<evidence type="ECO:0000256" key="1">
    <source>
        <dbReference type="SAM" id="MobiDB-lite"/>
    </source>
</evidence>
<evidence type="ECO:0000313" key="5">
    <source>
        <dbReference type="Proteomes" id="UP000814176"/>
    </source>
</evidence>
<organism evidence="4 5">
    <name type="scientific">Rhodofomes roseus</name>
    <dbReference type="NCBI Taxonomy" id="34475"/>
    <lineage>
        <taxon>Eukaryota</taxon>
        <taxon>Fungi</taxon>
        <taxon>Dikarya</taxon>
        <taxon>Basidiomycota</taxon>
        <taxon>Agaricomycotina</taxon>
        <taxon>Agaricomycetes</taxon>
        <taxon>Polyporales</taxon>
        <taxon>Rhodofomes</taxon>
    </lineage>
</organism>
<gene>
    <name evidence="4" type="ORF">C8Q71DRAFT_728268</name>
</gene>
<keyword evidence="5" id="KW-1185">Reference proteome</keyword>
<dbReference type="InterPro" id="IPR045338">
    <property type="entry name" value="DUF6535"/>
</dbReference>
<feature type="transmembrane region" description="Helical" evidence="2">
    <location>
        <begin position="231"/>
        <end position="253"/>
    </location>
</feature>
<feature type="region of interest" description="Disordered" evidence="1">
    <location>
        <begin position="941"/>
        <end position="982"/>
    </location>
</feature>
<dbReference type="Proteomes" id="UP000814176">
    <property type="component" value="Unassembled WGS sequence"/>
</dbReference>
<dbReference type="EMBL" id="JADCUA010000042">
    <property type="protein sequence ID" value="KAH9829175.1"/>
    <property type="molecule type" value="Genomic_DNA"/>
</dbReference>
<feature type="domain" description="DUF6535" evidence="3">
    <location>
        <begin position="22"/>
        <end position="181"/>
    </location>
</feature>
<name>A0ABQ8JY68_9APHY</name>
<feature type="transmembrane region" description="Helical" evidence="2">
    <location>
        <begin position="265"/>
        <end position="282"/>
    </location>
</feature>
<evidence type="ECO:0000313" key="4">
    <source>
        <dbReference type="EMBL" id="KAH9829175.1"/>
    </source>
</evidence>
<reference evidence="4 5" key="1">
    <citation type="journal article" date="2021" name="Environ. Microbiol.">
        <title>Gene family expansions and transcriptome signatures uncover fungal adaptations to wood decay.</title>
        <authorList>
            <person name="Hage H."/>
            <person name="Miyauchi S."/>
            <person name="Viragh M."/>
            <person name="Drula E."/>
            <person name="Min B."/>
            <person name="Chaduli D."/>
            <person name="Navarro D."/>
            <person name="Favel A."/>
            <person name="Norest M."/>
            <person name="Lesage-Meessen L."/>
            <person name="Balint B."/>
            <person name="Merenyi Z."/>
            <person name="de Eugenio L."/>
            <person name="Morin E."/>
            <person name="Martinez A.T."/>
            <person name="Baldrian P."/>
            <person name="Stursova M."/>
            <person name="Martinez M.J."/>
            <person name="Novotny C."/>
            <person name="Magnuson J.K."/>
            <person name="Spatafora J.W."/>
            <person name="Maurice S."/>
            <person name="Pangilinan J."/>
            <person name="Andreopoulos W."/>
            <person name="LaButti K."/>
            <person name="Hundley H."/>
            <person name="Na H."/>
            <person name="Kuo A."/>
            <person name="Barry K."/>
            <person name="Lipzen A."/>
            <person name="Henrissat B."/>
            <person name="Riley R."/>
            <person name="Ahrendt S."/>
            <person name="Nagy L.G."/>
            <person name="Grigoriev I.V."/>
            <person name="Martin F."/>
            <person name="Rosso M.N."/>
        </authorList>
    </citation>
    <scope>NUCLEOTIDE SEQUENCE [LARGE SCALE GENOMIC DNA]</scope>
    <source>
        <strain evidence="4 5">CIRM-BRFM 1785</strain>
    </source>
</reference>
<sequence length="982" mass="109900">MAKSTSDPQRHLSEPELTEDTWKLYEDMFKDGDRAFIKGWDKDLNTLLLFATLFSAMVTAFVLESYKSLEPTSDDSADLRTSPSVLSSTNPRTVAVRVNVFWFSSLVASVSTAFLAVLTKEWLSDLLDGRNDPHIGTRGRRLQHCHDSVQSWRLSQLLPFLPFLLHISFLLFFAGLVTFLWYIDRTVAIFAAVLVCAMTFVYCWTHVQSILSPSCPYKTSLTSLILSSAGSLWTVFVWHIPAFLAKMWVVIAMVRRSRKYGDHQFVHVAWDVVVMSWFRGWWKRSIPALRDALPASEGIMPPEVTALGPANIFRLREDEFLSENATLLNARALARILIVLRHPRTRLRVDDKRLSLALKELCSFPALVRHRSLFIHAGAIKLLTHQLSNQSSGCSVSDYGRTLVRLLTEADHEGHDARTITFHIRGIPVPWDIRLQRLPRYIPYNFRPEDALAQSGLFESMDFMAQPQEQSPAGISDIVLFSHVLRLRLVRQVPSGIHKASGGADLGHEERVGDLVEQFYDELLSARVSGMLAALVDVDDNLISLVNTIIYIGMSRRNLNIVSRFRTGADSRFISRSLHIMATLITIRPDMGYPVLRQICWGIWMLSMPTSKILSGLLVPVVQSTTELAPSLSELLRLDREGETSFCYAALGLLDYTIWWEMEHHHQLLSANPTSLGVELKEAAELRDALLDKYIALLNSLMSLQSPAIATKGNPSLNPEGPEQWTKQMLQPFRTYFKSRVATRTTARPLPGSGGADAAQAAGVSLPKHSWVIRSCLRRGNEQPAEHATAHDMSFIDDLLLRQDHSIAPNPETLVADIASSIEAAYNIVTDAQKYLTILSLRQSAWTIGAFLTCLEGLLTEARLHQPVQVALRSYFKRQNPQDDDQSHSPMRMIMHLDFTISGELRGHAEQESSGGWPPFNLTEACFKAIRVDLHNMAGSGDKFSSHRGDADRAANSSHPPTSPILDSLEAGGATNERSNVP</sequence>
<feature type="transmembrane region" description="Helical" evidence="2">
    <location>
        <begin position="160"/>
        <end position="182"/>
    </location>
</feature>
<accession>A0ABQ8JY68</accession>
<protein>
    <recommendedName>
        <fullName evidence="3">DUF6535 domain-containing protein</fullName>
    </recommendedName>
</protein>